<protein>
    <submittedName>
        <fullName evidence="1">Uncharacterized protein</fullName>
    </submittedName>
</protein>
<reference evidence="2" key="1">
    <citation type="submission" date="2017-02" db="EMBL/GenBank/DDBJ databases">
        <authorList>
            <person name="Varghese N."/>
            <person name="Submissions S."/>
        </authorList>
    </citation>
    <scope>NUCLEOTIDE SEQUENCE [LARGE SCALE GENOMIC DNA]</scope>
    <source>
        <strain evidence="2">USBA 833</strain>
    </source>
</reference>
<gene>
    <name evidence="1" type="ORF">SAMN05443428_1306</name>
</gene>
<accession>A0A1T4YA62</accession>
<dbReference type="RefSeq" id="WP_078697577.1">
    <property type="nucleotide sequence ID" value="NZ_FUYH01000030.1"/>
</dbReference>
<sequence length="112" mass="13125">MKIKLLSVTYTDGTVRHSEAVYYDGSELYAMTAYLADDYLEERYMYPTIKKDGKFVLKRSCKTVTKDGIIYGKVDPDYQQYIGVDDFIVENRHLRYINKHSDEILELLGYSK</sequence>
<keyword evidence="2" id="KW-1185">Reference proteome</keyword>
<organism evidence="1 2">
    <name type="scientific">Caloramator quimbayensis</name>
    <dbReference type="NCBI Taxonomy" id="1147123"/>
    <lineage>
        <taxon>Bacteria</taxon>
        <taxon>Bacillati</taxon>
        <taxon>Bacillota</taxon>
        <taxon>Clostridia</taxon>
        <taxon>Eubacteriales</taxon>
        <taxon>Clostridiaceae</taxon>
        <taxon>Caloramator</taxon>
    </lineage>
</organism>
<proteinExistence type="predicted"/>
<name>A0A1T4YA62_9CLOT</name>
<evidence type="ECO:0000313" key="2">
    <source>
        <dbReference type="Proteomes" id="UP000190105"/>
    </source>
</evidence>
<dbReference type="EMBL" id="FUYH01000030">
    <property type="protein sequence ID" value="SKA98580.1"/>
    <property type="molecule type" value="Genomic_DNA"/>
</dbReference>
<evidence type="ECO:0000313" key="1">
    <source>
        <dbReference type="EMBL" id="SKA98580.1"/>
    </source>
</evidence>
<dbReference type="Proteomes" id="UP000190105">
    <property type="component" value="Unassembled WGS sequence"/>
</dbReference>
<dbReference type="AlphaFoldDB" id="A0A1T4YA62"/>